<dbReference type="AlphaFoldDB" id="A0A2G3E574"/>
<comment type="caution">
    <text evidence="11">The sequence shown here is derived from an EMBL/GenBank/DDBJ whole genome shotgun (WGS) entry which is preliminary data.</text>
</comment>
<dbReference type="Gene3D" id="1.20.5.1930">
    <property type="match status" value="1"/>
</dbReference>
<dbReference type="EMBL" id="PDYG01000008">
    <property type="protein sequence ID" value="PHU38428.1"/>
    <property type="molecule type" value="Genomic_DNA"/>
</dbReference>
<accession>A0A2G3E574</accession>
<evidence type="ECO:0000256" key="3">
    <source>
        <dbReference type="ARBA" id="ARBA00022553"/>
    </source>
</evidence>
<keyword evidence="9" id="KW-1133">Transmembrane helix</keyword>
<keyword evidence="7" id="KW-0067">ATP-binding</keyword>
<dbReference type="CDD" id="cd16917">
    <property type="entry name" value="HATPase_UhpB-NarQ-NarX-like"/>
    <property type="match status" value="1"/>
</dbReference>
<gene>
    <name evidence="11" type="ORF">CSX02_02515</name>
</gene>
<keyword evidence="12" id="KW-1185">Reference proteome</keyword>
<feature type="domain" description="Signal transduction histidine kinase subgroup 3 dimerisation and phosphoacceptor" evidence="10">
    <location>
        <begin position="178"/>
        <end position="242"/>
    </location>
</feature>
<evidence type="ECO:0000256" key="1">
    <source>
        <dbReference type="ARBA" id="ARBA00000085"/>
    </source>
</evidence>
<evidence type="ECO:0000259" key="10">
    <source>
        <dbReference type="Pfam" id="PF07730"/>
    </source>
</evidence>
<feature type="transmembrane region" description="Helical" evidence="9">
    <location>
        <begin position="111"/>
        <end position="130"/>
    </location>
</feature>
<dbReference type="Pfam" id="PF07730">
    <property type="entry name" value="HisKA_3"/>
    <property type="match status" value="1"/>
</dbReference>
<feature type="transmembrane region" description="Helical" evidence="9">
    <location>
        <begin position="88"/>
        <end position="105"/>
    </location>
</feature>
<evidence type="ECO:0000256" key="8">
    <source>
        <dbReference type="ARBA" id="ARBA00023012"/>
    </source>
</evidence>
<keyword evidence="9" id="KW-0472">Membrane</keyword>
<dbReference type="RefSeq" id="WP_099385514.1">
    <property type="nucleotide sequence ID" value="NZ_JANSWH010000051.1"/>
</dbReference>
<dbReference type="PANTHER" id="PTHR24421">
    <property type="entry name" value="NITRATE/NITRITE SENSOR PROTEIN NARX-RELATED"/>
    <property type="match status" value="1"/>
</dbReference>
<evidence type="ECO:0000313" key="11">
    <source>
        <dbReference type="EMBL" id="PHU38428.1"/>
    </source>
</evidence>
<dbReference type="InterPro" id="IPR050482">
    <property type="entry name" value="Sensor_HK_TwoCompSys"/>
</dbReference>
<dbReference type="GO" id="GO:0046983">
    <property type="term" value="F:protein dimerization activity"/>
    <property type="evidence" value="ECO:0007669"/>
    <property type="project" value="InterPro"/>
</dbReference>
<keyword evidence="6" id="KW-0418">Kinase</keyword>
<dbReference type="InterPro" id="IPR036890">
    <property type="entry name" value="HATPase_C_sf"/>
</dbReference>
<evidence type="ECO:0000313" key="12">
    <source>
        <dbReference type="Proteomes" id="UP000224563"/>
    </source>
</evidence>
<sequence>MREIVEKNLILVSGIILLVLTTQENYIVIASLIGIIETESAIVLQYLFDDKRVDYGWMILCLCISFLWWPLLFFMPVISFSLAQKEKWLFIPILLLPFAAEYAIDSPFFDRKWPVCTLGILMVLAMLLAYENLKATAYRRQFLNQIDSSVALENKLQQRNAELLASQDDSVRLATLQERNRIAREIHDNVGHMLSRTILQTGALLTIYKEEPLHGQLQSVNDSMNEAMNNIRESVHDLHNDSLDLKRSVEEVLAELRAHYQVDYEYDMGTEIASNVKYCFLAIAKEATANIIKHCDGTKVSVVLREHPGFYQMMVADNGTGKIDREHGGIGLHNMEDRVKAIGGTISFSDVNGFKILLSIPKEQEGIK</sequence>
<feature type="transmembrane region" description="Helical" evidence="9">
    <location>
        <begin position="55"/>
        <end position="76"/>
    </location>
</feature>
<organism evidence="11 12">
    <name type="scientific">Agathobacter ruminis</name>
    <dbReference type="NCBI Taxonomy" id="1712665"/>
    <lineage>
        <taxon>Bacteria</taxon>
        <taxon>Bacillati</taxon>
        <taxon>Bacillota</taxon>
        <taxon>Clostridia</taxon>
        <taxon>Lachnospirales</taxon>
        <taxon>Lachnospiraceae</taxon>
        <taxon>Agathobacter</taxon>
    </lineage>
</organism>
<dbReference type="GO" id="GO:0005524">
    <property type="term" value="F:ATP binding"/>
    <property type="evidence" value="ECO:0007669"/>
    <property type="project" value="UniProtKB-KW"/>
</dbReference>
<evidence type="ECO:0000256" key="7">
    <source>
        <dbReference type="ARBA" id="ARBA00022840"/>
    </source>
</evidence>
<dbReference type="SUPFAM" id="SSF55874">
    <property type="entry name" value="ATPase domain of HSP90 chaperone/DNA topoisomerase II/histidine kinase"/>
    <property type="match status" value="1"/>
</dbReference>
<dbReference type="PANTHER" id="PTHR24421:SF10">
    <property type="entry name" value="NITRATE_NITRITE SENSOR PROTEIN NARQ"/>
    <property type="match status" value="1"/>
</dbReference>
<proteinExistence type="predicted"/>
<comment type="catalytic activity">
    <reaction evidence="1">
        <text>ATP + protein L-histidine = ADP + protein N-phospho-L-histidine.</text>
        <dbReference type="EC" id="2.7.13.3"/>
    </reaction>
</comment>
<reference evidence="11 12" key="1">
    <citation type="submission" date="2017-10" db="EMBL/GenBank/DDBJ databases">
        <title>Resolving the taxonomy of Roseburia spp., Eubacterium rectale and Agathobacter spp. through phylogenomic analysis.</title>
        <authorList>
            <person name="Sheridan P.O."/>
            <person name="Walker A.W."/>
            <person name="Duncan S.H."/>
            <person name="Scott K.P."/>
            <person name="Toole P.W.O."/>
            <person name="Luis P."/>
            <person name="Flint H.J."/>
        </authorList>
    </citation>
    <scope>NUCLEOTIDE SEQUENCE [LARGE SCALE GENOMIC DNA]</scope>
    <source>
        <strain evidence="11 12">JK623</strain>
    </source>
</reference>
<evidence type="ECO:0000256" key="9">
    <source>
        <dbReference type="SAM" id="Phobius"/>
    </source>
</evidence>
<evidence type="ECO:0000256" key="2">
    <source>
        <dbReference type="ARBA" id="ARBA00012438"/>
    </source>
</evidence>
<dbReference type="Gene3D" id="3.30.565.10">
    <property type="entry name" value="Histidine kinase-like ATPase, C-terminal domain"/>
    <property type="match status" value="1"/>
</dbReference>
<dbReference type="InterPro" id="IPR011712">
    <property type="entry name" value="Sig_transdc_His_kin_sub3_dim/P"/>
</dbReference>
<evidence type="ECO:0000256" key="4">
    <source>
        <dbReference type="ARBA" id="ARBA00022679"/>
    </source>
</evidence>
<evidence type="ECO:0000256" key="5">
    <source>
        <dbReference type="ARBA" id="ARBA00022741"/>
    </source>
</evidence>
<feature type="transmembrane region" description="Helical" evidence="9">
    <location>
        <begin position="9"/>
        <end position="35"/>
    </location>
</feature>
<protein>
    <recommendedName>
        <fullName evidence="2">histidine kinase</fullName>
        <ecNumber evidence="2">2.7.13.3</ecNumber>
    </recommendedName>
</protein>
<dbReference type="GO" id="GO:0000155">
    <property type="term" value="F:phosphorelay sensor kinase activity"/>
    <property type="evidence" value="ECO:0007669"/>
    <property type="project" value="InterPro"/>
</dbReference>
<name>A0A2G3E574_9FIRM</name>
<dbReference type="EC" id="2.7.13.3" evidence="2"/>
<keyword evidence="8" id="KW-0902">Two-component regulatory system</keyword>
<keyword evidence="9" id="KW-0812">Transmembrane</keyword>
<dbReference type="Proteomes" id="UP000224563">
    <property type="component" value="Unassembled WGS sequence"/>
</dbReference>
<keyword evidence="3" id="KW-0597">Phosphoprotein</keyword>
<keyword evidence="5" id="KW-0547">Nucleotide-binding</keyword>
<reference evidence="11 12" key="2">
    <citation type="submission" date="2017-10" db="EMBL/GenBank/DDBJ databases">
        <authorList>
            <person name="Banno H."/>
            <person name="Chua N.-H."/>
        </authorList>
    </citation>
    <scope>NUCLEOTIDE SEQUENCE [LARGE SCALE GENOMIC DNA]</scope>
    <source>
        <strain evidence="11 12">JK623</strain>
    </source>
</reference>
<evidence type="ECO:0000256" key="6">
    <source>
        <dbReference type="ARBA" id="ARBA00022777"/>
    </source>
</evidence>
<dbReference type="GO" id="GO:0016020">
    <property type="term" value="C:membrane"/>
    <property type="evidence" value="ECO:0007669"/>
    <property type="project" value="InterPro"/>
</dbReference>
<keyword evidence="4" id="KW-0808">Transferase</keyword>